<comment type="caution">
    <text evidence="2">The sequence shown here is derived from an EMBL/GenBank/DDBJ whole genome shotgun (WGS) entry which is preliminary data.</text>
</comment>
<proteinExistence type="predicted"/>
<feature type="compositionally biased region" description="Polar residues" evidence="1">
    <location>
        <begin position="1"/>
        <end position="22"/>
    </location>
</feature>
<feature type="compositionally biased region" description="Basic and acidic residues" evidence="1">
    <location>
        <begin position="31"/>
        <end position="43"/>
    </location>
</feature>
<feature type="region of interest" description="Disordered" evidence="1">
    <location>
        <begin position="263"/>
        <end position="297"/>
    </location>
</feature>
<protein>
    <submittedName>
        <fullName evidence="2">Uncharacterized protein</fullName>
    </submittedName>
</protein>
<evidence type="ECO:0000313" key="2">
    <source>
        <dbReference type="EMBL" id="ODM97932.1"/>
    </source>
</evidence>
<organism evidence="2 3">
    <name type="scientific">Orchesella cincta</name>
    <name type="common">Springtail</name>
    <name type="synonym">Podura cincta</name>
    <dbReference type="NCBI Taxonomy" id="48709"/>
    <lineage>
        <taxon>Eukaryota</taxon>
        <taxon>Metazoa</taxon>
        <taxon>Ecdysozoa</taxon>
        <taxon>Arthropoda</taxon>
        <taxon>Hexapoda</taxon>
        <taxon>Collembola</taxon>
        <taxon>Entomobryomorpha</taxon>
        <taxon>Entomobryoidea</taxon>
        <taxon>Orchesellidae</taxon>
        <taxon>Orchesellinae</taxon>
        <taxon>Orchesella</taxon>
    </lineage>
</organism>
<feature type="compositionally biased region" description="Basic residues" evidence="1">
    <location>
        <begin position="459"/>
        <end position="476"/>
    </location>
</feature>
<feature type="region of interest" description="Disordered" evidence="1">
    <location>
        <begin position="434"/>
        <end position="479"/>
    </location>
</feature>
<keyword evidence="3" id="KW-1185">Reference proteome</keyword>
<accession>A0A1D2MY58</accession>
<feature type="compositionally biased region" description="Basic and acidic residues" evidence="1">
    <location>
        <begin position="277"/>
        <end position="292"/>
    </location>
</feature>
<feature type="region of interest" description="Disordered" evidence="1">
    <location>
        <begin position="538"/>
        <end position="609"/>
    </location>
</feature>
<feature type="region of interest" description="Disordered" evidence="1">
    <location>
        <begin position="106"/>
        <end position="155"/>
    </location>
</feature>
<dbReference type="EMBL" id="LJIJ01000394">
    <property type="protein sequence ID" value="ODM97932.1"/>
    <property type="molecule type" value="Genomic_DNA"/>
</dbReference>
<gene>
    <name evidence="2" type="ORF">Ocin01_08740</name>
</gene>
<name>A0A1D2MY58_ORCCI</name>
<feature type="compositionally biased region" description="Basic residues" evidence="1">
    <location>
        <begin position="562"/>
        <end position="573"/>
    </location>
</feature>
<dbReference type="Proteomes" id="UP000094527">
    <property type="component" value="Unassembled WGS sequence"/>
</dbReference>
<evidence type="ECO:0000256" key="1">
    <source>
        <dbReference type="SAM" id="MobiDB-lite"/>
    </source>
</evidence>
<feature type="region of interest" description="Disordered" evidence="1">
    <location>
        <begin position="1"/>
        <end position="48"/>
    </location>
</feature>
<reference evidence="2 3" key="1">
    <citation type="journal article" date="2016" name="Genome Biol. Evol.">
        <title>Gene Family Evolution Reflects Adaptation to Soil Environmental Stressors in the Genome of the Collembolan Orchesella cincta.</title>
        <authorList>
            <person name="Faddeeva-Vakhrusheva A."/>
            <person name="Derks M.F."/>
            <person name="Anvar S.Y."/>
            <person name="Agamennone V."/>
            <person name="Suring W."/>
            <person name="Smit S."/>
            <person name="van Straalen N.M."/>
            <person name="Roelofs D."/>
        </authorList>
    </citation>
    <scope>NUCLEOTIDE SEQUENCE [LARGE SCALE GENOMIC DNA]</scope>
    <source>
        <tissue evidence="2">Mixed pool</tissue>
    </source>
</reference>
<dbReference type="AlphaFoldDB" id="A0A1D2MY58"/>
<feature type="compositionally biased region" description="Polar residues" evidence="1">
    <location>
        <begin position="594"/>
        <end position="609"/>
    </location>
</feature>
<evidence type="ECO:0000313" key="3">
    <source>
        <dbReference type="Proteomes" id="UP000094527"/>
    </source>
</evidence>
<sequence length="905" mass="99726">MESLLAVSTSSNSGKGLGSRNSRIPVKIRKTLPEDKHEDKHEPPVVTSSKCTVAITTAVNSMQPKENFEIVAVPKDSSNDSPNSTSNTSLCSVLAVPLPEAGIEPFTLPRTRVKSSSSSSSPNESHTNLQMKKMRGETEKSLPVQELPKESSSHDKMTSINEWVESGSNVPSLNLQTNEIRQSLKSPTIQIPEELPELIIPQEDSMSIIHKTDDDYRSAKASENAMVMDIDTMPTLVEEPVEQPATSSQTLVSVPVNFSSTHIPPTEISPANMDTSISEHPERPVEGEHPITESEIESSTHSIILSGSGYGSCSGTSVQSRAVSERAPTFLMNHCQANGSTSSRQATAPGASYCGSLISSVTTARTKTFSKTRNTPTYEDLFYKKKAFITHGPSAIRSNHQETVPFSHKFAKNQADFISQQHAAVTRVITETVTEYEVQEGKSKDRKRRKHRDGQSNTKKPHGGIKKGKLSTKRTPSRIPRLAIADELASSAATGNGLKAILPSQSTAENLRYLGAESRSPKIVTIVEQPAILETIDEEPLEVGTESTERCSSTTVQDKVKNKNSRARSRSSKKVSISQPRELVVGDSGETESSHGGLSENSPSLLPPMQTTVAVTDSNVPTVILAGHGNLHLEVPTPESLSRESSTAEQNKDINYAYRKCASYKRLLKDSETTIRYLHQLLAIKEEKLEKAKIVNESVSAGDDISNNGTFVKVESGVSENANRAPQMNRLVLKQLSLGESSSAIPKFDMDEFIRKWYRIVLSQDSGCTNCGNNGNTPFQRSQLFRLSIAARTAICEDLRHQLKNGNDILRHKYDKLQTKIASNDPDSNAARIRLVDAYRRFVSYVYHYFNESLKSVEKFDEKYMAQQKNNDKEKRKILYFHETKIAVDGVQYYGLFLPIAVEAQ</sequence>